<feature type="compositionally biased region" description="Pro residues" evidence="8">
    <location>
        <begin position="153"/>
        <end position="168"/>
    </location>
</feature>
<dbReference type="GO" id="GO:0006915">
    <property type="term" value="P:apoptotic process"/>
    <property type="evidence" value="ECO:0007669"/>
    <property type="project" value="InterPro"/>
</dbReference>
<dbReference type="GO" id="GO:0005763">
    <property type="term" value="C:mitochondrial small ribosomal subunit"/>
    <property type="evidence" value="ECO:0007669"/>
    <property type="project" value="TreeGrafter"/>
</dbReference>
<dbReference type="PANTHER" id="PTHR12810:SF0">
    <property type="entry name" value="SMALL RIBOSOMAL SUBUNIT PROTEIN MS29"/>
    <property type="match status" value="1"/>
</dbReference>
<feature type="compositionally biased region" description="Gly residues" evidence="8">
    <location>
        <begin position="309"/>
        <end position="323"/>
    </location>
</feature>
<keyword evidence="10" id="KW-1185">Reference proteome</keyword>
<dbReference type="Ensembl" id="ENSPLOT00000012663.1">
    <property type="protein sequence ID" value="ENSPLOP00000011446.1"/>
    <property type="gene ID" value="ENSPLOG00000008379.1"/>
</dbReference>
<dbReference type="GeneTree" id="ENSGT00390000015248"/>
<evidence type="ECO:0000256" key="1">
    <source>
        <dbReference type="ARBA" id="ARBA00004173"/>
    </source>
</evidence>
<sequence length="828" mass="88431">PEVQVREVTVAPGPPGTAPLREHLGPRPPQAVVLTVSEAEAERDESAGKWGRGAAASRLLRFPGSAADPRRLSGGGRRGSGRAETRERRRERRGAERRPPRGGGPATETGIVSPSAKRTQNGGGSGGGRAAAAAAAAAREGGRARAKGASCPPTSPPRPSPRPPPAPSRPRLGRRSAHARPHAPDGLRARRSLSHQPPPSAAWRARRPVRARSGAPARTAPRSPSAPVRTVGRGPSRVPSAARAPASSSTASSFLPPPSPPPRPPTAATAAAAAAAASSSAPPHALRPSRVRLPQSPPPDRSIRAAAGAGRGGAGGAAAGLPGGPRSPEGRAEARDDSPPRPPRRAAQARLRRPPTGPGGRVRGGPAPLRRQAVGGRGGCAVSRFLPDGSSSPVGCGRRGACGSASAEAWCAPRAGRSRCRGWSPREVAAAMLTRTSRLVPGARRLDPGRLLHTGSQAPQSLAAHLDNPAPDDSPRAVSRTSEKDPARHGEQHEGLHYNIPLQDMRTLFPHSLPPRFSMQVKTFSEACLMVRKPALELLHYLKNTNFAHPAVRYVLYGEKGTGKTLSLCHVIHFCAKQDWLILHVPDAHLWVKSCRGLLPSTYNKQRLDQPAEASIWLKNFKTTNERFLSQIKVQEKYVWNKRESTEKGSPLGEVVEQGITRVKNATDAVGVVLRELKGQSSLGGFRLLVAVDGVNALWGKTTLKREDKSLVAPEELALVHNLRKMVKNDWHGGTIVLTLSQTGSLFKPRKAYLPQELLGKEGFDALDPFIPILVSNYSPKEFESCIQYYLENSWLQHEKAHTEEGKKELLFLSNANPGQLERLCAHL</sequence>
<feature type="compositionally biased region" description="Low complexity" evidence="8">
    <location>
        <begin position="211"/>
        <end position="254"/>
    </location>
</feature>
<evidence type="ECO:0000256" key="6">
    <source>
        <dbReference type="ARBA" id="ARBA00023274"/>
    </source>
</evidence>
<dbReference type="Proteomes" id="UP000694399">
    <property type="component" value="Unassembled WGS sequence"/>
</dbReference>
<feature type="compositionally biased region" description="Basic residues" evidence="8">
    <location>
        <begin position="171"/>
        <end position="181"/>
    </location>
</feature>
<feature type="compositionally biased region" description="Basic and acidic residues" evidence="8">
    <location>
        <begin position="481"/>
        <end position="494"/>
    </location>
</feature>
<feature type="compositionally biased region" description="Pro residues" evidence="8">
    <location>
        <begin position="255"/>
        <end position="265"/>
    </location>
</feature>
<feature type="compositionally biased region" description="Low complexity" evidence="8">
    <location>
        <begin position="130"/>
        <end position="139"/>
    </location>
</feature>
<keyword evidence="4" id="KW-0689">Ribosomal protein</keyword>
<keyword evidence="6" id="KW-0687">Ribonucleoprotein</keyword>
<evidence type="ECO:0000256" key="2">
    <source>
        <dbReference type="ARBA" id="ARBA00009863"/>
    </source>
</evidence>
<comment type="subcellular location">
    <subcellularLocation>
        <location evidence="1">Mitochondrion</location>
    </subcellularLocation>
</comment>
<evidence type="ECO:0000256" key="3">
    <source>
        <dbReference type="ARBA" id="ARBA00022946"/>
    </source>
</evidence>
<dbReference type="PRINTS" id="PR01716">
    <property type="entry name" value="DEATHASSOCP3"/>
</dbReference>
<evidence type="ECO:0000256" key="7">
    <source>
        <dbReference type="ARBA" id="ARBA00035140"/>
    </source>
</evidence>
<name>A0A8C8X2M2_PANLE</name>
<dbReference type="GO" id="GO:0003735">
    <property type="term" value="F:structural constituent of ribosome"/>
    <property type="evidence" value="ECO:0007669"/>
    <property type="project" value="TreeGrafter"/>
</dbReference>
<dbReference type="InterPro" id="IPR019368">
    <property type="entry name" value="Ribosomal_mS29"/>
</dbReference>
<keyword evidence="3" id="KW-0809">Transit peptide</keyword>
<reference evidence="9" key="2">
    <citation type="submission" date="2025-09" db="UniProtKB">
        <authorList>
            <consortium name="Ensembl"/>
        </authorList>
    </citation>
    <scope>IDENTIFICATION</scope>
</reference>
<dbReference type="AlphaFoldDB" id="A0A8C8X2M2"/>
<evidence type="ECO:0000313" key="10">
    <source>
        <dbReference type="Proteomes" id="UP000694399"/>
    </source>
</evidence>
<feature type="compositionally biased region" description="Basic and acidic residues" evidence="8">
    <location>
        <begin position="81"/>
        <end position="99"/>
    </location>
</feature>
<keyword evidence="5" id="KW-0496">Mitochondrion</keyword>
<feature type="compositionally biased region" description="Low complexity" evidence="8">
    <location>
        <begin position="266"/>
        <end position="288"/>
    </location>
</feature>
<feature type="compositionally biased region" description="Basic and acidic residues" evidence="8">
    <location>
        <begin position="328"/>
        <end position="339"/>
    </location>
</feature>
<accession>A0A8C8X2M2</accession>
<feature type="region of interest" description="Disordered" evidence="8">
    <location>
        <begin position="441"/>
        <end position="494"/>
    </location>
</feature>
<dbReference type="PANTHER" id="PTHR12810">
    <property type="entry name" value="MITOCHONDRIAL 28S RIBOSOMAL PROTEIN S29"/>
    <property type="match status" value="1"/>
</dbReference>
<feature type="region of interest" description="Disordered" evidence="8">
    <location>
        <begin position="1"/>
        <end position="375"/>
    </location>
</feature>
<reference evidence="9" key="1">
    <citation type="submission" date="2025-08" db="UniProtKB">
        <authorList>
            <consortium name="Ensembl"/>
        </authorList>
    </citation>
    <scope>IDENTIFICATION</scope>
</reference>
<comment type="similarity">
    <text evidence="2">Belongs to the mitochondrion-specific ribosomal protein mS29 family.</text>
</comment>
<dbReference type="Pfam" id="PF10236">
    <property type="entry name" value="DAP3"/>
    <property type="match status" value="1"/>
</dbReference>
<proteinExistence type="inferred from homology"/>
<evidence type="ECO:0000256" key="4">
    <source>
        <dbReference type="ARBA" id="ARBA00022980"/>
    </source>
</evidence>
<dbReference type="InterPro" id="IPR008092">
    <property type="entry name" value="Ribosomal_mS29_met"/>
</dbReference>
<evidence type="ECO:0000313" key="9">
    <source>
        <dbReference type="Ensembl" id="ENSPLOP00000011446.1"/>
    </source>
</evidence>
<organism evidence="9 10">
    <name type="scientific">Panthera leo</name>
    <name type="common">Lion</name>
    <dbReference type="NCBI Taxonomy" id="9689"/>
    <lineage>
        <taxon>Eukaryota</taxon>
        <taxon>Metazoa</taxon>
        <taxon>Chordata</taxon>
        <taxon>Craniata</taxon>
        <taxon>Vertebrata</taxon>
        <taxon>Euteleostomi</taxon>
        <taxon>Mammalia</taxon>
        <taxon>Eutheria</taxon>
        <taxon>Laurasiatheria</taxon>
        <taxon>Carnivora</taxon>
        <taxon>Feliformia</taxon>
        <taxon>Felidae</taxon>
        <taxon>Pantherinae</taxon>
        <taxon>Panthera</taxon>
    </lineage>
</organism>
<protein>
    <recommendedName>
        <fullName evidence="7">Small ribosomal subunit protein mS29</fullName>
    </recommendedName>
</protein>
<evidence type="ECO:0000256" key="5">
    <source>
        <dbReference type="ARBA" id="ARBA00023128"/>
    </source>
</evidence>
<evidence type="ECO:0000256" key="8">
    <source>
        <dbReference type="SAM" id="MobiDB-lite"/>
    </source>
</evidence>